<dbReference type="InterPro" id="IPR002347">
    <property type="entry name" value="SDR_fam"/>
</dbReference>
<reference evidence="2 3" key="1">
    <citation type="journal article" date="2019" name="Nat. Ecol. Evol.">
        <title>Megaphylogeny resolves global patterns of mushroom evolution.</title>
        <authorList>
            <person name="Varga T."/>
            <person name="Krizsan K."/>
            <person name="Foldi C."/>
            <person name="Dima B."/>
            <person name="Sanchez-Garcia M."/>
            <person name="Sanchez-Ramirez S."/>
            <person name="Szollosi G.J."/>
            <person name="Szarkandi J.G."/>
            <person name="Papp V."/>
            <person name="Albert L."/>
            <person name="Andreopoulos W."/>
            <person name="Angelini C."/>
            <person name="Antonin V."/>
            <person name="Barry K.W."/>
            <person name="Bougher N.L."/>
            <person name="Buchanan P."/>
            <person name="Buyck B."/>
            <person name="Bense V."/>
            <person name="Catcheside P."/>
            <person name="Chovatia M."/>
            <person name="Cooper J."/>
            <person name="Damon W."/>
            <person name="Desjardin D."/>
            <person name="Finy P."/>
            <person name="Geml J."/>
            <person name="Haridas S."/>
            <person name="Hughes K."/>
            <person name="Justo A."/>
            <person name="Karasinski D."/>
            <person name="Kautmanova I."/>
            <person name="Kiss B."/>
            <person name="Kocsube S."/>
            <person name="Kotiranta H."/>
            <person name="LaButti K.M."/>
            <person name="Lechner B.E."/>
            <person name="Liimatainen K."/>
            <person name="Lipzen A."/>
            <person name="Lukacs Z."/>
            <person name="Mihaltcheva S."/>
            <person name="Morgado L.N."/>
            <person name="Niskanen T."/>
            <person name="Noordeloos M.E."/>
            <person name="Ohm R.A."/>
            <person name="Ortiz-Santana B."/>
            <person name="Ovrebo C."/>
            <person name="Racz N."/>
            <person name="Riley R."/>
            <person name="Savchenko A."/>
            <person name="Shiryaev A."/>
            <person name="Soop K."/>
            <person name="Spirin V."/>
            <person name="Szebenyi C."/>
            <person name="Tomsovsky M."/>
            <person name="Tulloss R.E."/>
            <person name="Uehling J."/>
            <person name="Grigoriev I.V."/>
            <person name="Vagvolgyi C."/>
            <person name="Papp T."/>
            <person name="Martin F.M."/>
            <person name="Miettinen O."/>
            <person name="Hibbett D.S."/>
            <person name="Nagy L.G."/>
        </authorList>
    </citation>
    <scope>NUCLEOTIDE SEQUENCE [LARGE SCALE GENOMIC DNA]</scope>
    <source>
        <strain evidence="2 3">OMC1185</strain>
    </source>
</reference>
<gene>
    <name evidence="2" type="ORF">OE88DRAFT_1622286</name>
</gene>
<comment type="similarity">
    <text evidence="1">Belongs to the short-chain dehydrogenases/reductases (SDR) family.</text>
</comment>
<dbReference type="Gene3D" id="3.40.50.720">
    <property type="entry name" value="NAD(P)-binding Rossmann-like Domain"/>
    <property type="match status" value="1"/>
</dbReference>
<protein>
    <submittedName>
        <fullName evidence="2">NAD(P)-binding protein</fullName>
    </submittedName>
</protein>
<evidence type="ECO:0000313" key="2">
    <source>
        <dbReference type="EMBL" id="TFK56087.1"/>
    </source>
</evidence>
<proteinExistence type="inferred from homology"/>
<keyword evidence="3" id="KW-1185">Reference proteome</keyword>
<dbReference type="PANTHER" id="PTHR43544:SF12">
    <property type="entry name" value="NAD(P)-BINDING ROSSMANN-FOLD SUPERFAMILY PROTEIN"/>
    <property type="match status" value="1"/>
</dbReference>
<sequence length="273" mass="30279">MSSTPFILVTPASRGIGLGLARHYLRTTSLPVYATHRASDARSIQARILDGHDMKHVNPERLKLLGPVKLTDEGTVKDAADKLSAELKQQAGEGGKGEAGHIHRAWFCAGILHPEKRFEDLEYEQVLETFKVNVISHLLAMRHFSRFLPPRGAATQQGLAKWIHISARVGSISDNNTMGGWPSYRCSKAALNQAIRTFDLNLKMKKMRAVCAGIHPGTVHTDLDGGAFWHGPDPEHGRFELADAVQRITQVVEGLQECQRGRVWDWKGDEVQP</sequence>
<dbReference type="OrthoDB" id="5296at2759"/>
<dbReference type="InterPro" id="IPR036291">
    <property type="entry name" value="NAD(P)-bd_dom_sf"/>
</dbReference>
<dbReference type="PANTHER" id="PTHR43544">
    <property type="entry name" value="SHORT-CHAIN DEHYDROGENASE/REDUCTASE"/>
    <property type="match status" value="1"/>
</dbReference>
<dbReference type="InterPro" id="IPR051468">
    <property type="entry name" value="Fungal_SecMetab_SDRs"/>
</dbReference>
<dbReference type="GO" id="GO:0005737">
    <property type="term" value="C:cytoplasm"/>
    <property type="evidence" value="ECO:0007669"/>
    <property type="project" value="TreeGrafter"/>
</dbReference>
<dbReference type="EMBL" id="ML213504">
    <property type="protein sequence ID" value="TFK56087.1"/>
    <property type="molecule type" value="Genomic_DNA"/>
</dbReference>
<name>A0A5C3NGM9_9AGAM</name>
<organism evidence="2 3">
    <name type="scientific">Heliocybe sulcata</name>
    <dbReference type="NCBI Taxonomy" id="5364"/>
    <lineage>
        <taxon>Eukaryota</taxon>
        <taxon>Fungi</taxon>
        <taxon>Dikarya</taxon>
        <taxon>Basidiomycota</taxon>
        <taxon>Agaricomycotina</taxon>
        <taxon>Agaricomycetes</taxon>
        <taxon>Gloeophyllales</taxon>
        <taxon>Gloeophyllaceae</taxon>
        <taxon>Heliocybe</taxon>
    </lineage>
</organism>
<dbReference type="Proteomes" id="UP000305948">
    <property type="component" value="Unassembled WGS sequence"/>
</dbReference>
<evidence type="ECO:0000313" key="3">
    <source>
        <dbReference type="Proteomes" id="UP000305948"/>
    </source>
</evidence>
<dbReference type="SUPFAM" id="SSF51735">
    <property type="entry name" value="NAD(P)-binding Rossmann-fold domains"/>
    <property type="match status" value="1"/>
</dbReference>
<accession>A0A5C3NGM9</accession>
<dbReference type="GO" id="GO:0016491">
    <property type="term" value="F:oxidoreductase activity"/>
    <property type="evidence" value="ECO:0007669"/>
    <property type="project" value="TreeGrafter"/>
</dbReference>
<dbReference type="Pfam" id="PF00106">
    <property type="entry name" value="adh_short"/>
    <property type="match status" value="1"/>
</dbReference>
<evidence type="ECO:0000256" key="1">
    <source>
        <dbReference type="ARBA" id="ARBA00006484"/>
    </source>
</evidence>
<dbReference type="AlphaFoldDB" id="A0A5C3NGM9"/>